<reference evidence="1" key="2">
    <citation type="journal article" date="2015" name="Data Brief">
        <title>Shoot transcriptome of the giant reed, Arundo donax.</title>
        <authorList>
            <person name="Barrero R.A."/>
            <person name="Guerrero F.D."/>
            <person name="Moolhuijzen P."/>
            <person name="Goolsby J.A."/>
            <person name="Tidwell J."/>
            <person name="Bellgard S.E."/>
            <person name="Bellgard M.I."/>
        </authorList>
    </citation>
    <scope>NUCLEOTIDE SEQUENCE</scope>
    <source>
        <tissue evidence="1">Shoot tissue taken approximately 20 cm above the soil surface</tissue>
    </source>
</reference>
<accession>A0A0A9HH29</accession>
<dbReference type="AlphaFoldDB" id="A0A0A9HH29"/>
<dbReference type="EMBL" id="GBRH01161401">
    <property type="protein sequence ID" value="JAE36495.1"/>
    <property type="molecule type" value="Transcribed_RNA"/>
</dbReference>
<reference evidence="1" key="1">
    <citation type="submission" date="2014-09" db="EMBL/GenBank/DDBJ databases">
        <authorList>
            <person name="Magalhaes I.L.F."/>
            <person name="Oliveira U."/>
            <person name="Santos F.R."/>
            <person name="Vidigal T.H.D.A."/>
            <person name="Brescovit A.D."/>
            <person name="Santos A.J."/>
        </authorList>
    </citation>
    <scope>NUCLEOTIDE SEQUENCE</scope>
    <source>
        <tissue evidence="1">Shoot tissue taken approximately 20 cm above the soil surface</tissue>
    </source>
</reference>
<protein>
    <submittedName>
        <fullName evidence="1">Uncharacterized protein</fullName>
    </submittedName>
</protein>
<proteinExistence type="predicted"/>
<evidence type="ECO:0000313" key="1">
    <source>
        <dbReference type="EMBL" id="JAE36495.1"/>
    </source>
</evidence>
<sequence length="40" mass="4603">MLFGERPKPSNIKVSDARGAQDCCQKLLNEVAYQYLRCEK</sequence>
<organism evidence="1">
    <name type="scientific">Arundo donax</name>
    <name type="common">Giant reed</name>
    <name type="synonym">Donax arundinaceus</name>
    <dbReference type="NCBI Taxonomy" id="35708"/>
    <lineage>
        <taxon>Eukaryota</taxon>
        <taxon>Viridiplantae</taxon>
        <taxon>Streptophyta</taxon>
        <taxon>Embryophyta</taxon>
        <taxon>Tracheophyta</taxon>
        <taxon>Spermatophyta</taxon>
        <taxon>Magnoliopsida</taxon>
        <taxon>Liliopsida</taxon>
        <taxon>Poales</taxon>
        <taxon>Poaceae</taxon>
        <taxon>PACMAD clade</taxon>
        <taxon>Arundinoideae</taxon>
        <taxon>Arundineae</taxon>
        <taxon>Arundo</taxon>
    </lineage>
</organism>
<name>A0A0A9HH29_ARUDO</name>